<evidence type="ECO:0000256" key="1">
    <source>
        <dbReference type="SAM" id="MobiDB-lite"/>
    </source>
</evidence>
<dbReference type="OMA" id="NDAMWIG"/>
<comment type="caution">
    <text evidence="2">The sequence shown here is derived from an EMBL/GenBank/DDBJ whole genome shotgun (WGS) entry which is preliminary data.</text>
</comment>
<feature type="compositionally biased region" description="Polar residues" evidence="1">
    <location>
        <begin position="28"/>
        <end position="38"/>
    </location>
</feature>
<sequence length="147" mass="16334">MGCGMSKSNLMDEAFNKRTAAPKLLIKNTPQPSSSSSIVDKPPELQKINTTANNGGGGKNSDVDSSWFGSPSFREYIKSSPRATTGNEQGEKETVCELRHSRGDTEHEDKKETIAGRFRKAFQVQQSTFWHNRPWHIGHPKATKKTT</sequence>
<feature type="compositionally biased region" description="Basic and acidic residues" evidence="1">
    <location>
        <begin position="89"/>
        <end position="112"/>
    </location>
</feature>
<proteinExistence type="predicted"/>
<dbReference type="AlphaFoldDB" id="A0A103YHI0"/>
<dbReference type="Gramene" id="KVI09199">
    <property type="protein sequence ID" value="KVI09199"/>
    <property type="gene ID" value="Ccrd_012370"/>
</dbReference>
<evidence type="ECO:0000313" key="2">
    <source>
        <dbReference type="EMBL" id="KVI09199.1"/>
    </source>
</evidence>
<reference evidence="2 3" key="1">
    <citation type="journal article" date="2016" name="Sci. Rep.">
        <title>The genome sequence of the outbreeding globe artichoke constructed de novo incorporating a phase-aware low-pass sequencing strategy of F1 progeny.</title>
        <authorList>
            <person name="Scaglione D."/>
            <person name="Reyes-Chin-Wo S."/>
            <person name="Acquadro A."/>
            <person name="Froenicke L."/>
            <person name="Portis E."/>
            <person name="Beitel C."/>
            <person name="Tirone M."/>
            <person name="Mauro R."/>
            <person name="Lo Monaco A."/>
            <person name="Mauromicale G."/>
            <person name="Faccioli P."/>
            <person name="Cattivelli L."/>
            <person name="Rieseberg L."/>
            <person name="Michelmore R."/>
            <person name="Lanteri S."/>
        </authorList>
    </citation>
    <scope>NUCLEOTIDE SEQUENCE [LARGE SCALE GENOMIC DNA]</scope>
    <source>
        <strain evidence="2">2C</strain>
    </source>
</reference>
<evidence type="ECO:0000313" key="3">
    <source>
        <dbReference type="Proteomes" id="UP000243975"/>
    </source>
</evidence>
<accession>A0A103YHI0</accession>
<organism evidence="2 3">
    <name type="scientific">Cynara cardunculus var. scolymus</name>
    <name type="common">Globe artichoke</name>
    <name type="synonym">Cynara scolymus</name>
    <dbReference type="NCBI Taxonomy" id="59895"/>
    <lineage>
        <taxon>Eukaryota</taxon>
        <taxon>Viridiplantae</taxon>
        <taxon>Streptophyta</taxon>
        <taxon>Embryophyta</taxon>
        <taxon>Tracheophyta</taxon>
        <taxon>Spermatophyta</taxon>
        <taxon>Magnoliopsida</taxon>
        <taxon>eudicotyledons</taxon>
        <taxon>Gunneridae</taxon>
        <taxon>Pentapetalae</taxon>
        <taxon>asterids</taxon>
        <taxon>campanulids</taxon>
        <taxon>Asterales</taxon>
        <taxon>Asteraceae</taxon>
        <taxon>Carduoideae</taxon>
        <taxon>Cardueae</taxon>
        <taxon>Carduinae</taxon>
        <taxon>Cynara</taxon>
    </lineage>
</organism>
<feature type="region of interest" description="Disordered" evidence="1">
    <location>
        <begin position="22"/>
        <end position="112"/>
    </location>
</feature>
<gene>
    <name evidence="2" type="ORF">Ccrd_012370</name>
</gene>
<protein>
    <submittedName>
        <fullName evidence="2">Uncharacterized protein</fullName>
    </submittedName>
</protein>
<keyword evidence="3" id="KW-1185">Reference proteome</keyword>
<dbReference type="EMBL" id="LEKV01001068">
    <property type="protein sequence ID" value="KVI09199.1"/>
    <property type="molecule type" value="Genomic_DNA"/>
</dbReference>
<name>A0A103YHI0_CYNCS</name>
<dbReference type="Proteomes" id="UP000243975">
    <property type="component" value="Unassembled WGS sequence"/>
</dbReference>